<accession>A0A963YYM0</accession>
<dbReference type="AlphaFoldDB" id="A0A963YYM0"/>
<dbReference type="Pfam" id="PF06568">
    <property type="entry name" value="YjiS-like"/>
    <property type="match status" value="1"/>
</dbReference>
<sequence length="72" mass="8254">MSLTLGRKTASRSLIASPGLVWQTVRDRYTRMAKANRLKRELATMDGRMLSDIGMSRAQLGFEIEAWERNPR</sequence>
<evidence type="ECO:0000313" key="3">
    <source>
        <dbReference type="Proteomes" id="UP000721844"/>
    </source>
</evidence>
<proteinExistence type="predicted"/>
<evidence type="ECO:0000259" key="1">
    <source>
        <dbReference type="Pfam" id="PF06568"/>
    </source>
</evidence>
<name>A0A963YYM0_9PROT</name>
<comment type="caution">
    <text evidence="2">The sequence shown here is derived from an EMBL/GenBank/DDBJ whole genome shotgun (WGS) entry which is preliminary data.</text>
</comment>
<dbReference type="RefSeq" id="WP_227305694.1">
    <property type="nucleotide sequence ID" value="NZ_JAESVA010000001.1"/>
</dbReference>
<keyword evidence="3" id="KW-1185">Reference proteome</keyword>
<dbReference type="Proteomes" id="UP000721844">
    <property type="component" value="Unassembled WGS sequence"/>
</dbReference>
<evidence type="ECO:0000313" key="2">
    <source>
        <dbReference type="EMBL" id="MCB8879159.1"/>
    </source>
</evidence>
<organism evidence="2 3">
    <name type="scientific">Acidisoma cellulosilyticum</name>
    <dbReference type="NCBI Taxonomy" id="2802395"/>
    <lineage>
        <taxon>Bacteria</taxon>
        <taxon>Pseudomonadati</taxon>
        <taxon>Pseudomonadota</taxon>
        <taxon>Alphaproteobacteria</taxon>
        <taxon>Acetobacterales</taxon>
        <taxon>Acidocellaceae</taxon>
        <taxon>Acidisoma</taxon>
    </lineage>
</organism>
<reference evidence="2 3" key="1">
    <citation type="journal article" date="2021" name="Microorganisms">
        <title>Acidisoma silvae sp. nov. and Acidisomacellulosilytica sp. nov., Two Acidophilic Bacteria Isolated from Decaying Wood, Hydrolyzing Cellulose and Producing Poly-3-hydroxybutyrate.</title>
        <authorList>
            <person name="Mieszkin S."/>
            <person name="Pouder E."/>
            <person name="Uroz S."/>
            <person name="Simon-Colin C."/>
            <person name="Alain K."/>
        </authorList>
    </citation>
    <scope>NUCLEOTIDE SEQUENCE [LARGE SCALE GENOMIC DNA]</scope>
    <source>
        <strain evidence="2 3">HW T5.17</strain>
    </source>
</reference>
<protein>
    <submittedName>
        <fullName evidence="2">DUF1127 domain-containing protein</fullName>
    </submittedName>
</protein>
<gene>
    <name evidence="2" type="ORF">ACELLULO517_02850</name>
</gene>
<dbReference type="EMBL" id="JAESVA010000001">
    <property type="protein sequence ID" value="MCB8879159.1"/>
    <property type="molecule type" value="Genomic_DNA"/>
</dbReference>
<feature type="domain" description="YjiS-like" evidence="1">
    <location>
        <begin position="25"/>
        <end position="60"/>
    </location>
</feature>
<dbReference type="InterPro" id="IPR009506">
    <property type="entry name" value="YjiS-like"/>
</dbReference>